<protein>
    <submittedName>
        <fullName evidence="2">Protein DA1-related 1</fullName>
    </submittedName>
</protein>
<dbReference type="InterPro" id="IPR022087">
    <property type="entry name" value="DA1-like_dom"/>
</dbReference>
<dbReference type="GO" id="GO:0043130">
    <property type="term" value="F:ubiquitin binding"/>
    <property type="evidence" value="ECO:0007669"/>
    <property type="project" value="TreeGrafter"/>
</dbReference>
<reference evidence="2" key="2">
    <citation type="submission" date="2023-06" db="EMBL/GenBank/DDBJ databases">
        <authorList>
            <person name="Ma L."/>
            <person name="Liu K.-W."/>
            <person name="Li Z."/>
            <person name="Hsiao Y.-Y."/>
            <person name="Qi Y."/>
            <person name="Fu T."/>
            <person name="Tang G."/>
            <person name="Zhang D."/>
            <person name="Sun W.-H."/>
            <person name="Liu D.-K."/>
            <person name="Li Y."/>
            <person name="Chen G.-Z."/>
            <person name="Liu X.-D."/>
            <person name="Liao X.-Y."/>
            <person name="Jiang Y.-T."/>
            <person name="Yu X."/>
            <person name="Hao Y."/>
            <person name="Huang J."/>
            <person name="Zhao X.-W."/>
            <person name="Ke S."/>
            <person name="Chen Y.-Y."/>
            <person name="Wu W.-L."/>
            <person name="Hsu J.-L."/>
            <person name="Lin Y.-F."/>
            <person name="Huang M.-D."/>
            <person name="Li C.-Y."/>
            <person name="Huang L."/>
            <person name="Wang Z.-W."/>
            <person name="Zhao X."/>
            <person name="Zhong W.-Y."/>
            <person name="Peng D.-H."/>
            <person name="Ahmad S."/>
            <person name="Lan S."/>
            <person name="Zhang J.-S."/>
            <person name="Tsai W.-C."/>
            <person name="Van De Peer Y."/>
            <person name="Liu Z.-J."/>
        </authorList>
    </citation>
    <scope>NUCLEOTIDE SEQUENCE</scope>
    <source>
        <strain evidence="2">SCP</strain>
        <tissue evidence="2">Leaves</tissue>
    </source>
</reference>
<dbReference type="Pfam" id="PF12315">
    <property type="entry name" value="DA1-like"/>
    <property type="match status" value="1"/>
</dbReference>
<keyword evidence="3" id="KW-1185">Reference proteome</keyword>
<name>A0AAV9AYK4_ACOGR</name>
<organism evidence="2 3">
    <name type="scientific">Acorus gramineus</name>
    <name type="common">Dwarf sweet flag</name>
    <dbReference type="NCBI Taxonomy" id="55184"/>
    <lineage>
        <taxon>Eukaryota</taxon>
        <taxon>Viridiplantae</taxon>
        <taxon>Streptophyta</taxon>
        <taxon>Embryophyta</taxon>
        <taxon>Tracheophyta</taxon>
        <taxon>Spermatophyta</taxon>
        <taxon>Magnoliopsida</taxon>
        <taxon>Liliopsida</taxon>
        <taxon>Acoraceae</taxon>
        <taxon>Acorus</taxon>
    </lineage>
</organism>
<proteinExistence type="predicted"/>
<feature type="domain" description="Protein DA1-like" evidence="1">
    <location>
        <begin position="88"/>
        <end position="134"/>
    </location>
</feature>
<dbReference type="PANTHER" id="PTHR24209">
    <property type="entry name" value="PROTEIN DA1-RELATED 2"/>
    <property type="match status" value="1"/>
</dbReference>
<dbReference type="InterPro" id="IPR045218">
    <property type="entry name" value="DA1-like"/>
</dbReference>
<sequence length="153" mass="17352">MELVAEIEKGGMVAHEKVGTATFIYNLALWTSSKDEKRTLDPIDTKYVSLDDGRKLCLECLDSAIMDTSECQPLYFDIQEFYEGLNMKVEQQILKRPMIGAGNRIMDMITGPYRLTRRCEVTAILILYGLPRVSWSKPRSGRRHLPGPSTHVA</sequence>
<evidence type="ECO:0000313" key="2">
    <source>
        <dbReference type="EMBL" id="KAK1269283.1"/>
    </source>
</evidence>
<dbReference type="EMBL" id="JAUJYN010000006">
    <property type="protein sequence ID" value="KAK1269283.1"/>
    <property type="molecule type" value="Genomic_DNA"/>
</dbReference>
<comment type="caution">
    <text evidence="2">The sequence shown here is derived from an EMBL/GenBank/DDBJ whole genome shotgun (WGS) entry which is preliminary data.</text>
</comment>
<evidence type="ECO:0000313" key="3">
    <source>
        <dbReference type="Proteomes" id="UP001179952"/>
    </source>
</evidence>
<evidence type="ECO:0000259" key="1">
    <source>
        <dbReference type="Pfam" id="PF12315"/>
    </source>
</evidence>
<gene>
    <name evidence="2" type="ORF">QJS04_geneDACA024089</name>
</gene>
<dbReference type="PANTHER" id="PTHR24209:SF25">
    <property type="entry name" value="PROTEIN DA1-RELATED 1"/>
    <property type="match status" value="1"/>
</dbReference>
<reference evidence="2" key="1">
    <citation type="journal article" date="2023" name="Nat. Commun.">
        <title>Diploid and tetraploid genomes of Acorus and the evolution of monocots.</title>
        <authorList>
            <person name="Ma L."/>
            <person name="Liu K.W."/>
            <person name="Li Z."/>
            <person name="Hsiao Y.Y."/>
            <person name="Qi Y."/>
            <person name="Fu T."/>
            <person name="Tang G.D."/>
            <person name="Zhang D."/>
            <person name="Sun W.H."/>
            <person name="Liu D.K."/>
            <person name="Li Y."/>
            <person name="Chen G.Z."/>
            <person name="Liu X.D."/>
            <person name="Liao X.Y."/>
            <person name="Jiang Y.T."/>
            <person name="Yu X."/>
            <person name="Hao Y."/>
            <person name="Huang J."/>
            <person name="Zhao X.W."/>
            <person name="Ke S."/>
            <person name="Chen Y.Y."/>
            <person name="Wu W.L."/>
            <person name="Hsu J.L."/>
            <person name="Lin Y.F."/>
            <person name="Huang M.D."/>
            <person name="Li C.Y."/>
            <person name="Huang L."/>
            <person name="Wang Z.W."/>
            <person name="Zhao X."/>
            <person name="Zhong W.Y."/>
            <person name="Peng D.H."/>
            <person name="Ahmad S."/>
            <person name="Lan S."/>
            <person name="Zhang J.S."/>
            <person name="Tsai W.C."/>
            <person name="Van de Peer Y."/>
            <person name="Liu Z.J."/>
        </authorList>
    </citation>
    <scope>NUCLEOTIDE SEQUENCE</scope>
    <source>
        <strain evidence="2">SCP</strain>
    </source>
</reference>
<dbReference type="AlphaFoldDB" id="A0AAV9AYK4"/>
<accession>A0AAV9AYK4</accession>
<dbReference type="Proteomes" id="UP001179952">
    <property type="component" value="Unassembled WGS sequence"/>
</dbReference>